<dbReference type="InterPro" id="IPR003369">
    <property type="entry name" value="TatA/B/E"/>
</dbReference>
<keyword evidence="7 9" id="KW-0811">Translocation</keyword>
<evidence type="ECO:0000256" key="6">
    <source>
        <dbReference type="ARBA" id="ARBA00022989"/>
    </source>
</evidence>
<evidence type="ECO:0000256" key="3">
    <source>
        <dbReference type="ARBA" id="ARBA00022475"/>
    </source>
</evidence>
<keyword evidence="2 9" id="KW-0813">Transport</keyword>
<reference evidence="12" key="1">
    <citation type="journal article" date="2019" name="Int. J. Syst. Evol. Microbiol.">
        <title>The Global Catalogue of Microorganisms (GCM) 10K type strain sequencing project: providing services to taxonomists for standard genome sequencing and annotation.</title>
        <authorList>
            <consortium name="The Broad Institute Genomics Platform"/>
            <consortium name="The Broad Institute Genome Sequencing Center for Infectious Disease"/>
            <person name="Wu L."/>
            <person name="Ma J."/>
        </authorList>
    </citation>
    <scope>NUCLEOTIDE SEQUENCE [LARGE SCALE GENOMIC DNA]</scope>
    <source>
        <strain evidence="12">JCM 14560</strain>
    </source>
</reference>
<keyword evidence="12" id="KW-1185">Reference proteome</keyword>
<evidence type="ECO:0000256" key="5">
    <source>
        <dbReference type="ARBA" id="ARBA00022927"/>
    </source>
</evidence>
<keyword evidence="6 9" id="KW-1133">Transmembrane helix</keyword>
<dbReference type="Proteomes" id="UP001422759">
    <property type="component" value="Unassembled WGS sequence"/>
</dbReference>
<evidence type="ECO:0000256" key="10">
    <source>
        <dbReference type="SAM" id="MobiDB-lite"/>
    </source>
</evidence>
<dbReference type="HAMAP" id="MF_00236">
    <property type="entry name" value="TatA_E"/>
    <property type="match status" value="1"/>
</dbReference>
<evidence type="ECO:0000256" key="4">
    <source>
        <dbReference type="ARBA" id="ARBA00022692"/>
    </source>
</evidence>
<gene>
    <name evidence="11" type="primary">tatA_2</name>
    <name evidence="9" type="synonym">tatA</name>
    <name evidence="11" type="ORF">GCM10009760_34520</name>
</gene>
<dbReference type="Gene3D" id="1.20.5.3310">
    <property type="match status" value="1"/>
</dbReference>
<feature type="compositionally biased region" description="Basic and acidic residues" evidence="10">
    <location>
        <begin position="75"/>
        <end position="85"/>
    </location>
</feature>
<feature type="compositionally biased region" description="Basic and acidic residues" evidence="10">
    <location>
        <begin position="43"/>
        <end position="52"/>
    </location>
</feature>
<dbReference type="RefSeq" id="WP_344465856.1">
    <property type="nucleotide sequence ID" value="NZ_BAAANT010000018.1"/>
</dbReference>
<comment type="subcellular location">
    <subcellularLocation>
        <location evidence="1 9">Cell membrane</location>
        <topology evidence="1 9">Single-pass membrane protein</topology>
    </subcellularLocation>
</comment>
<dbReference type="NCBIfam" id="NF001854">
    <property type="entry name" value="PRK00575.1"/>
    <property type="match status" value="1"/>
</dbReference>
<evidence type="ECO:0000256" key="7">
    <source>
        <dbReference type="ARBA" id="ARBA00023010"/>
    </source>
</evidence>
<feature type="region of interest" description="Disordered" evidence="10">
    <location>
        <begin position="43"/>
        <end position="85"/>
    </location>
</feature>
<organism evidence="11 12">
    <name type="scientific">Kitasatospora kazusensis</name>
    <dbReference type="NCBI Taxonomy" id="407974"/>
    <lineage>
        <taxon>Bacteria</taxon>
        <taxon>Bacillati</taxon>
        <taxon>Actinomycetota</taxon>
        <taxon>Actinomycetes</taxon>
        <taxon>Kitasatosporales</taxon>
        <taxon>Streptomycetaceae</taxon>
        <taxon>Kitasatospora</taxon>
    </lineage>
</organism>
<dbReference type="Pfam" id="PF02416">
    <property type="entry name" value="TatA_B_E"/>
    <property type="match status" value="1"/>
</dbReference>
<dbReference type="PANTHER" id="PTHR42982:SF8">
    <property type="entry name" value="SEC-INDEPENDENT PROTEIN TRANSLOCASE PROTEIN TATA"/>
    <property type="match status" value="1"/>
</dbReference>
<comment type="similarity">
    <text evidence="9">Belongs to the TatA/E family.</text>
</comment>
<keyword evidence="3 9" id="KW-1003">Cell membrane</keyword>
<keyword evidence="8 9" id="KW-0472">Membrane</keyword>
<evidence type="ECO:0000256" key="2">
    <source>
        <dbReference type="ARBA" id="ARBA00022448"/>
    </source>
</evidence>
<dbReference type="InterPro" id="IPR006312">
    <property type="entry name" value="TatA/E"/>
</dbReference>
<evidence type="ECO:0000313" key="12">
    <source>
        <dbReference type="Proteomes" id="UP001422759"/>
    </source>
</evidence>
<comment type="function">
    <text evidence="9">Part of the twin-arginine translocation (Tat) system that transports large folded proteins containing a characteristic twin-arginine motif in their signal peptide across membranes. TatA could form the protein-conducting channel of the Tat system.</text>
</comment>
<evidence type="ECO:0000256" key="1">
    <source>
        <dbReference type="ARBA" id="ARBA00004162"/>
    </source>
</evidence>
<keyword evidence="5 9" id="KW-0653">Protein transport</keyword>
<sequence>MRSPTAILVLVVFAVVLFGAKRLPDLARALGRSARILKSEAKSLRSEYDEAARPTAEAPKAVKAAPGDPGTAARPVREPDAGQNK</sequence>
<evidence type="ECO:0000256" key="9">
    <source>
        <dbReference type="HAMAP-Rule" id="MF_00236"/>
    </source>
</evidence>
<proteinExistence type="inferred from homology"/>
<dbReference type="PANTHER" id="PTHR42982">
    <property type="entry name" value="SEC-INDEPENDENT PROTEIN TRANSLOCASE PROTEIN TATA"/>
    <property type="match status" value="1"/>
</dbReference>
<comment type="subunit">
    <text evidence="9">The Tat system comprises two distinct complexes: a TatABC complex, containing multiple copies of TatA, TatB and TatC subunits, and a separate TatA complex, containing only TatA subunits. Substrates initially bind to the TatABC complex, which probably triggers association of the separate TatA complex to form the active translocon.</text>
</comment>
<evidence type="ECO:0000256" key="8">
    <source>
        <dbReference type="ARBA" id="ARBA00023136"/>
    </source>
</evidence>
<name>A0ABP5LI88_9ACTN</name>
<accession>A0ABP5LI88</accession>
<keyword evidence="4 9" id="KW-0812">Transmembrane</keyword>
<comment type="caution">
    <text evidence="11">The sequence shown here is derived from an EMBL/GenBank/DDBJ whole genome shotgun (WGS) entry which is preliminary data.</text>
</comment>
<evidence type="ECO:0000313" key="11">
    <source>
        <dbReference type="EMBL" id="GAA2145665.1"/>
    </source>
</evidence>
<dbReference type="EMBL" id="BAAANT010000018">
    <property type="protein sequence ID" value="GAA2145665.1"/>
    <property type="molecule type" value="Genomic_DNA"/>
</dbReference>
<protein>
    <recommendedName>
        <fullName evidence="9">Sec-independent protein translocase protein TatA</fullName>
    </recommendedName>
</protein>